<dbReference type="SUPFAM" id="SSF103473">
    <property type="entry name" value="MFS general substrate transporter"/>
    <property type="match status" value="1"/>
</dbReference>
<keyword evidence="3 6" id="KW-0812">Transmembrane</keyword>
<keyword evidence="4 6" id="KW-1133">Transmembrane helix</keyword>
<dbReference type="AlphaFoldDB" id="A0A101XRC5"/>
<feature type="transmembrane region" description="Helical" evidence="6">
    <location>
        <begin position="247"/>
        <end position="271"/>
    </location>
</feature>
<evidence type="ECO:0000313" key="8">
    <source>
        <dbReference type="EMBL" id="KUO96087.1"/>
    </source>
</evidence>
<accession>A0A101XRC5</accession>
<dbReference type="Proteomes" id="UP000053557">
    <property type="component" value="Unassembled WGS sequence"/>
</dbReference>
<dbReference type="PANTHER" id="PTHR23508">
    <property type="entry name" value="CARBOXYLIC ACID TRANSPORTER PROTEIN HOMOLOG"/>
    <property type="match status" value="1"/>
</dbReference>
<dbReference type="InterPro" id="IPR005829">
    <property type="entry name" value="Sugar_transporter_CS"/>
</dbReference>
<feature type="transmembrane region" description="Helical" evidence="6">
    <location>
        <begin position="135"/>
        <end position="157"/>
    </location>
</feature>
<evidence type="ECO:0000256" key="3">
    <source>
        <dbReference type="ARBA" id="ARBA00022692"/>
    </source>
</evidence>
<dbReference type="PROSITE" id="PS00217">
    <property type="entry name" value="SUGAR_TRANSPORT_2"/>
    <property type="match status" value="1"/>
</dbReference>
<evidence type="ECO:0000256" key="5">
    <source>
        <dbReference type="ARBA" id="ARBA00023136"/>
    </source>
</evidence>
<sequence>MNAAPSARRLLFASGIGMLFDSMDVGLLGFIIAALFVAWHIQPIEAGWLSSITLIGMAIGSATVGFLSDRIGRKRAFLITILLYSIASGLSALAGGIGVLLILRFFTGLGLGGELPVATAYVLESSPPEVRGKRTVYLESFWAVGAVVAALIGFLIIPTFGFRAAFAITVLPALYTLYLRRALPETPHFLSRKPSVTLATNLGRLYSRPLRARTIVLWVIWFTANFAYYGMFIWLPSVLTLKGFSLIHSFGYVLIMALAQLPGYLSAAWLVERIGRKWTLILFSLVSAVSALLFGLATGISQLLIFGLLLNFSNLGAWGATYIFSAEQYDIEVRGTGLGFAMGVGKIGGFLAPFLVGTLIASHTSFSVIFSIFFVITFIGLLIVLTLGRDVRPART</sequence>
<dbReference type="InterPro" id="IPR020846">
    <property type="entry name" value="MFS_dom"/>
</dbReference>
<feature type="transmembrane region" description="Helical" evidence="6">
    <location>
        <begin position="47"/>
        <end position="67"/>
    </location>
</feature>
<feature type="transmembrane region" description="Helical" evidence="6">
    <location>
        <begin position="337"/>
        <end position="360"/>
    </location>
</feature>
<dbReference type="OrthoDB" id="9787026at2"/>
<feature type="domain" description="Major facilitator superfamily (MFS) profile" evidence="7">
    <location>
        <begin position="10"/>
        <end position="392"/>
    </location>
</feature>
<evidence type="ECO:0000256" key="4">
    <source>
        <dbReference type="ARBA" id="ARBA00022989"/>
    </source>
</evidence>
<gene>
    <name evidence="8" type="ORF">ATW55_01590</name>
</gene>
<dbReference type="GO" id="GO:0046943">
    <property type="term" value="F:carboxylic acid transmembrane transporter activity"/>
    <property type="evidence" value="ECO:0007669"/>
    <property type="project" value="TreeGrafter"/>
</dbReference>
<evidence type="ECO:0000256" key="2">
    <source>
        <dbReference type="ARBA" id="ARBA00022448"/>
    </source>
</evidence>
<reference evidence="8 9" key="1">
    <citation type="submission" date="2015-12" db="EMBL/GenBank/DDBJ databases">
        <title>Draft genome sequence of Acidibacillus ferrooxidans ITV001, isolated from a chalcopyrite acid mine drainage site in Brazil.</title>
        <authorList>
            <person name="Dall'Agnol H."/>
            <person name="Nancucheo I."/>
            <person name="Johnson B."/>
            <person name="Oliveira R."/>
            <person name="Leite L."/>
            <person name="Pylro V."/>
            <person name="Nunes G.L."/>
            <person name="Tzotzos G."/>
            <person name="Fernandes G.R."/>
            <person name="Dutra J."/>
            <person name="Orellana S.C."/>
            <person name="Oliveira G."/>
        </authorList>
    </citation>
    <scope>NUCLEOTIDE SEQUENCE [LARGE SCALE GENOMIC DNA]</scope>
    <source>
        <strain evidence="9">ITV01</strain>
    </source>
</reference>
<feature type="transmembrane region" description="Helical" evidence="6">
    <location>
        <begin position="303"/>
        <end position="325"/>
    </location>
</feature>
<keyword evidence="2" id="KW-0813">Transport</keyword>
<dbReference type="EMBL" id="LPVJ01000029">
    <property type="protein sequence ID" value="KUO96087.1"/>
    <property type="molecule type" value="Genomic_DNA"/>
</dbReference>
<keyword evidence="5 6" id="KW-0472">Membrane</keyword>
<organism evidence="8 9">
    <name type="scientific">Ferroacidibacillus organovorans</name>
    <dbReference type="NCBI Taxonomy" id="1765683"/>
    <lineage>
        <taxon>Bacteria</taxon>
        <taxon>Bacillati</taxon>
        <taxon>Bacillota</taxon>
        <taxon>Bacilli</taxon>
        <taxon>Bacillales</taxon>
        <taxon>Alicyclobacillaceae</taxon>
        <taxon>Ferroacidibacillus</taxon>
    </lineage>
</organism>
<dbReference type="InterPro" id="IPR036259">
    <property type="entry name" value="MFS_trans_sf"/>
</dbReference>
<evidence type="ECO:0000313" key="9">
    <source>
        <dbReference type="Proteomes" id="UP000053557"/>
    </source>
</evidence>
<evidence type="ECO:0000256" key="6">
    <source>
        <dbReference type="SAM" id="Phobius"/>
    </source>
</evidence>
<feature type="transmembrane region" description="Helical" evidence="6">
    <location>
        <begin position="366"/>
        <end position="387"/>
    </location>
</feature>
<feature type="transmembrane region" description="Helical" evidence="6">
    <location>
        <begin position="76"/>
        <end position="95"/>
    </location>
</feature>
<feature type="transmembrane region" description="Helical" evidence="6">
    <location>
        <begin position="215"/>
        <end position="235"/>
    </location>
</feature>
<comment type="subcellular location">
    <subcellularLocation>
        <location evidence="1">Cell membrane</location>
        <topology evidence="1">Multi-pass membrane protein</topology>
    </subcellularLocation>
</comment>
<name>A0A101XRC5_9BACL</name>
<feature type="transmembrane region" description="Helical" evidence="6">
    <location>
        <begin position="12"/>
        <end position="41"/>
    </location>
</feature>
<dbReference type="Pfam" id="PF07690">
    <property type="entry name" value="MFS_1"/>
    <property type="match status" value="1"/>
</dbReference>
<dbReference type="PROSITE" id="PS50850">
    <property type="entry name" value="MFS"/>
    <property type="match status" value="1"/>
</dbReference>
<dbReference type="PROSITE" id="PS00216">
    <property type="entry name" value="SUGAR_TRANSPORT_1"/>
    <property type="match status" value="2"/>
</dbReference>
<comment type="caution">
    <text evidence="8">The sequence shown here is derived from an EMBL/GenBank/DDBJ whole genome shotgun (WGS) entry which is preliminary data.</text>
</comment>
<keyword evidence="9" id="KW-1185">Reference proteome</keyword>
<evidence type="ECO:0000259" key="7">
    <source>
        <dbReference type="PROSITE" id="PS50850"/>
    </source>
</evidence>
<protein>
    <submittedName>
        <fullName evidence="8">MFS transporter</fullName>
    </submittedName>
</protein>
<dbReference type="RefSeq" id="WP_067715133.1">
    <property type="nucleotide sequence ID" value="NZ_LPVJ01000029.1"/>
</dbReference>
<dbReference type="PANTHER" id="PTHR23508:SF10">
    <property type="entry name" value="CARBOXYLIC ACID TRANSPORTER PROTEIN HOMOLOG"/>
    <property type="match status" value="1"/>
</dbReference>
<dbReference type="GO" id="GO:0005886">
    <property type="term" value="C:plasma membrane"/>
    <property type="evidence" value="ECO:0007669"/>
    <property type="project" value="UniProtKB-SubCell"/>
</dbReference>
<evidence type="ECO:0000256" key="1">
    <source>
        <dbReference type="ARBA" id="ARBA00004651"/>
    </source>
</evidence>
<feature type="transmembrane region" description="Helical" evidence="6">
    <location>
        <begin position="278"/>
        <end position="297"/>
    </location>
</feature>
<proteinExistence type="predicted"/>
<dbReference type="Gene3D" id="1.20.1250.20">
    <property type="entry name" value="MFS general substrate transporter like domains"/>
    <property type="match status" value="2"/>
</dbReference>
<dbReference type="InterPro" id="IPR011701">
    <property type="entry name" value="MFS"/>
</dbReference>